<dbReference type="PANTHER" id="PTHR13353:SF14">
    <property type="entry name" value="PROTEIN PGR"/>
    <property type="match status" value="1"/>
</dbReference>
<evidence type="ECO:0000313" key="7">
    <source>
        <dbReference type="EMBL" id="JAG98723.1"/>
    </source>
</evidence>
<dbReference type="InterPro" id="IPR002794">
    <property type="entry name" value="DUF92_TMEM19"/>
</dbReference>
<name>A0A0D6R8Q3_ARACU</name>
<dbReference type="GO" id="GO:0016020">
    <property type="term" value="C:membrane"/>
    <property type="evidence" value="ECO:0007669"/>
    <property type="project" value="UniProtKB-SubCell"/>
</dbReference>
<keyword evidence="3 6" id="KW-0812">Transmembrane</keyword>
<comment type="similarity">
    <text evidence="2">Belongs to the TMEM19 family.</text>
</comment>
<reference evidence="7" key="1">
    <citation type="submission" date="2015-03" db="EMBL/GenBank/DDBJ databases">
        <title>A transcriptome of Araucaria cunninghamii, an australian fine timber species.</title>
        <authorList>
            <person name="Jing Yi C.J.Y."/>
            <person name="Yin San L.Y.S."/>
            <person name="Abdul Karim S.S."/>
            <person name="Wan Azmi N.N."/>
            <person name="Hercus R.R."/>
            <person name="Croft L.L."/>
        </authorList>
    </citation>
    <scope>NUCLEOTIDE SEQUENCE</scope>
    <source>
        <strain evidence="7">MI0301</strain>
        <tissue evidence="7">Leaf</tissue>
    </source>
</reference>
<dbReference type="AlphaFoldDB" id="A0A0D6R8Q3"/>
<sequence>MENLGLKAFVGVTLASLIAAWAVRRKSLSLSGGFAGFIVMAATLMASYRFGALLLVFFFTSSKLTKLGAEKKRERDVDFKEGGQRDWLQVLMNSSIATALALGVAYLTGWNDRCLDAEKASLVTGLIGGILGHYACCNGDTWSSEVGILSSSQPRLITTLKHVPPGTNGAVTIAGLLAAAAGGAMVGLTFVLTGLLTTRCEGRLALKQLLAFPIATFAGLFGSVVDSVLGATVQYSGYCAVRKKVVGRPGPTVKRISGQNILSNNGVNFVAILLTTLATSAACLYVF</sequence>
<evidence type="ECO:0008006" key="8">
    <source>
        <dbReference type="Google" id="ProtNLM"/>
    </source>
</evidence>
<feature type="transmembrane region" description="Helical" evidence="6">
    <location>
        <begin position="170"/>
        <end position="197"/>
    </location>
</feature>
<feature type="transmembrane region" description="Helical" evidence="6">
    <location>
        <begin position="6"/>
        <end position="23"/>
    </location>
</feature>
<protein>
    <recommendedName>
        <fullName evidence="8">DUF92 domain-containing protein</fullName>
    </recommendedName>
</protein>
<proteinExistence type="inferred from homology"/>
<comment type="subcellular location">
    <subcellularLocation>
        <location evidence="1">Membrane</location>
        <topology evidence="1">Multi-pass membrane protein</topology>
    </subcellularLocation>
</comment>
<keyword evidence="5 6" id="KW-0472">Membrane</keyword>
<accession>A0A0D6R8Q3</accession>
<organism evidence="7">
    <name type="scientific">Araucaria cunninghamii</name>
    <name type="common">Hoop pine</name>
    <name type="synonym">Moreton Bay pine</name>
    <dbReference type="NCBI Taxonomy" id="56994"/>
    <lineage>
        <taxon>Eukaryota</taxon>
        <taxon>Viridiplantae</taxon>
        <taxon>Streptophyta</taxon>
        <taxon>Embryophyta</taxon>
        <taxon>Tracheophyta</taxon>
        <taxon>Spermatophyta</taxon>
        <taxon>Pinopsida</taxon>
        <taxon>Pinidae</taxon>
        <taxon>Conifers II</taxon>
        <taxon>Araucariales</taxon>
        <taxon>Araucariaceae</taxon>
        <taxon>Araucaria</taxon>
    </lineage>
</organism>
<feature type="transmembrane region" description="Helical" evidence="6">
    <location>
        <begin position="90"/>
        <end position="109"/>
    </location>
</feature>
<evidence type="ECO:0000256" key="4">
    <source>
        <dbReference type="ARBA" id="ARBA00022989"/>
    </source>
</evidence>
<keyword evidence="4 6" id="KW-1133">Transmembrane helix</keyword>
<dbReference type="EMBL" id="GCKF01019304">
    <property type="protein sequence ID" value="JAG98723.1"/>
    <property type="molecule type" value="Transcribed_RNA"/>
</dbReference>
<feature type="transmembrane region" description="Helical" evidence="6">
    <location>
        <begin position="209"/>
        <end position="229"/>
    </location>
</feature>
<dbReference type="PANTHER" id="PTHR13353">
    <property type="entry name" value="TRANSMEMBRANE PROTEIN 19"/>
    <property type="match status" value="1"/>
</dbReference>
<evidence type="ECO:0000256" key="5">
    <source>
        <dbReference type="ARBA" id="ARBA00023136"/>
    </source>
</evidence>
<evidence type="ECO:0000256" key="2">
    <source>
        <dbReference type="ARBA" id="ARBA00009012"/>
    </source>
</evidence>
<feature type="transmembrane region" description="Helical" evidence="6">
    <location>
        <begin position="267"/>
        <end position="286"/>
    </location>
</feature>
<dbReference type="Pfam" id="PF01940">
    <property type="entry name" value="DUF92"/>
    <property type="match status" value="1"/>
</dbReference>
<evidence type="ECO:0000256" key="1">
    <source>
        <dbReference type="ARBA" id="ARBA00004141"/>
    </source>
</evidence>
<evidence type="ECO:0000256" key="3">
    <source>
        <dbReference type="ARBA" id="ARBA00022692"/>
    </source>
</evidence>
<evidence type="ECO:0000256" key="6">
    <source>
        <dbReference type="SAM" id="Phobius"/>
    </source>
</evidence>